<feature type="compositionally biased region" description="Low complexity" evidence="1">
    <location>
        <begin position="325"/>
        <end position="350"/>
    </location>
</feature>
<feature type="compositionally biased region" description="Pro residues" evidence="1">
    <location>
        <begin position="351"/>
        <end position="383"/>
    </location>
</feature>
<dbReference type="SUPFAM" id="SSF51445">
    <property type="entry name" value="(Trans)glycosidases"/>
    <property type="match status" value="1"/>
</dbReference>
<dbReference type="InterPro" id="IPR049475">
    <property type="entry name" value="Mann_GBD_bact"/>
</dbReference>
<organism evidence="3 4">
    <name type="scientific">Tengunoibacter tsumagoiensis</name>
    <dbReference type="NCBI Taxonomy" id="2014871"/>
    <lineage>
        <taxon>Bacteria</taxon>
        <taxon>Bacillati</taxon>
        <taxon>Chloroflexota</taxon>
        <taxon>Ktedonobacteria</taxon>
        <taxon>Ktedonobacterales</taxon>
        <taxon>Dictyobacteraceae</taxon>
        <taxon>Tengunoibacter</taxon>
    </lineage>
</organism>
<dbReference type="Gene3D" id="3.20.20.80">
    <property type="entry name" value="Glycosidases"/>
    <property type="match status" value="1"/>
</dbReference>
<accession>A0A401ZYX5</accession>
<dbReference type="EMBL" id="BIFR01000001">
    <property type="protein sequence ID" value="GCE12056.1"/>
    <property type="molecule type" value="Genomic_DNA"/>
</dbReference>
<gene>
    <name evidence="3" type="ORF">KTT_19150</name>
</gene>
<reference evidence="4" key="1">
    <citation type="submission" date="2018-12" db="EMBL/GenBank/DDBJ databases">
        <title>Tengunoibacter tsumagoiensis gen. nov., sp. nov., Dictyobacter kobayashii sp. nov., D. alpinus sp. nov., and D. joshuensis sp. nov. and description of Dictyobacteraceae fam. nov. within the order Ktedonobacterales isolated from Tengu-no-mugimeshi.</title>
        <authorList>
            <person name="Wang C.M."/>
            <person name="Zheng Y."/>
            <person name="Sakai Y."/>
            <person name="Toyoda A."/>
            <person name="Minakuchi Y."/>
            <person name="Abe K."/>
            <person name="Yokota A."/>
            <person name="Yabe S."/>
        </authorList>
    </citation>
    <scope>NUCLEOTIDE SEQUENCE [LARGE SCALE GENOMIC DNA]</scope>
    <source>
        <strain evidence="4">Uno3</strain>
    </source>
</reference>
<evidence type="ECO:0000313" key="3">
    <source>
        <dbReference type="EMBL" id="GCE12056.1"/>
    </source>
</evidence>
<evidence type="ECO:0000256" key="1">
    <source>
        <dbReference type="SAM" id="MobiDB-lite"/>
    </source>
</evidence>
<protein>
    <recommendedName>
        <fullName evidence="2">Mannanase galactose-binding domain-containing protein</fullName>
    </recommendedName>
</protein>
<feature type="region of interest" description="Disordered" evidence="1">
    <location>
        <begin position="325"/>
        <end position="415"/>
    </location>
</feature>
<comment type="caution">
    <text evidence="3">The sequence shown here is derived from an EMBL/GenBank/DDBJ whole genome shotgun (WGS) entry which is preliminary data.</text>
</comment>
<evidence type="ECO:0000313" key="4">
    <source>
        <dbReference type="Proteomes" id="UP000287352"/>
    </source>
</evidence>
<dbReference type="InterPro" id="IPR017853">
    <property type="entry name" value="GH"/>
</dbReference>
<keyword evidence="4" id="KW-1185">Reference proteome</keyword>
<dbReference type="Gene3D" id="2.60.120.260">
    <property type="entry name" value="Galactose-binding domain-like"/>
    <property type="match status" value="1"/>
</dbReference>
<sequence length="531" mass="57582">MIVTFQAHLQKKSNFNVGPANHTMATTPPISSLLFGANLTLFNDKDQFLSSEKTRTLLQQEHIQLLRIPIRSKNTEELALKAAQRVKDLGATPLIVLQGATNPQALQDDTQVVKDLLSIFGDQQLYFEYGDADNLAGVSATNYALSWNTVIPQLQQLAPKAQFIGPDTDTYDPTYLTTFLHVANPLPSAVSWHEYACTDNASTQTCLTHLADWPNHFQQARVTMNTLITQMLPIMITEWNYAPNAVPQDGKENNPSFMKNFTLQALQTLADNGIAAAMQYAATDTAASLVDSSENSTTQGTIIKGFYEHWQQSQTKQPVALIPPTATATATQSITPATTPTPSAGSSSGSIPPPSNPKPVPPSTQPPSPPTQPPAPPTQPPVPSLRFSFEDGQSDGWNNLAGQITSGGSSLDQAKDGKRSLKMHLNNVQRGQYPYVGESVVGNLPHTGQTISLYVYVPAGSHATSAKIFIQDSSYTWFAPGFSNLTLGQWTQLSFTVPSTLHGDVNNLGVQFDCDDNQPVNQVAYIDAVSW</sequence>
<dbReference type="Pfam" id="PF21253">
    <property type="entry name" value="Mann_GBD_bact"/>
    <property type="match status" value="1"/>
</dbReference>
<feature type="compositionally biased region" description="Polar residues" evidence="1">
    <location>
        <begin position="395"/>
        <end position="412"/>
    </location>
</feature>
<evidence type="ECO:0000259" key="2">
    <source>
        <dbReference type="Pfam" id="PF21253"/>
    </source>
</evidence>
<dbReference type="Proteomes" id="UP000287352">
    <property type="component" value="Unassembled WGS sequence"/>
</dbReference>
<feature type="domain" description="Mannanase galactose-binding" evidence="2">
    <location>
        <begin position="388"/>
        <end position="527"/>
    </location>
</feature>
<name>A0A401ZYX5_9CHLR</name>
<proteinExistence type="predicted"/>
<dbReference type="AlphaFoldDB" id="A0A401ZYX5"/>